<organism evidence="2">
    <name type="scientific">marine sediment metagenome</name>
    <dbReference type="NCBI Taxonomy" id="412755"/>
    <lineage>
        <taxon>unclassified sequences</taxon>
        <taxon>metagenomes</taxon>
        <taxon>ecological metagenomes</taxon>
    </lineage>
</organism>
<name>A0A0F9LGF0_9ZZZZ</name>
<dbReference type="EMBL" id="LAZR01012485">
    <property type="protein sequence ID" value="KKM26580.1"/>
    <property type="molecule type" value="Genomic_DNA"/>
</dbReference>
<accession>A0A0F9LGF0</accession>
<feature type="compositionally biased region" description="Low complexity" evidence="1">
    <location>
        <begin position="12"/>
        <end position="28"/>
    </location>
</feature>
<reference evidence="2" key="1">
    <citation type="journal article" date="2015" name="Nature">
        <title>Complex archaea that bridge the gap between prokaryotes and eukaryotes.</title>
        <authorList>
            <person name="Spang A."/>
            <person name="Saw J.H."/>
            <person name="Jorgensen S.L."/>
            <person name="Zaremba-Niedzwiedzka K."/>
            <person name="Martijn J."/>
            <person name="Lind A.E."/>
            <person name="van Eijk R."/>
            <person name="Schleper C."/>
            <person name="Guy L."/>
            <person name="Ettema T.J."/>
        </authorList>
    </citation>
    <scope>NUCLEOTIDE SEQUENCE</scope>
</reference>
<feature type="compositionally biased region" description="Low complexity" evidence="1">
    <location>
        <begin position="43"/>
        <end position="53"/>
    </location>
</feature>
<evidence type="ECO:0000256" key="1">
    <source>
        <dbReference type="SAM" id="MobiDB-lite"/>
    </source>
</evidence>
<protein>
    <submittedName>
        <fullName evidence="2">Uncharacterized protein</fullName>
    </submittedName>
</protein>
<sequence>MKAGDLGVDTQSPEGEGTPPEGSPAPEGTEGHHSEEGAGSPDAGTPPEGSEAGAEGGEGEAVLGGHSTDEAQTALALVAPSSAPSLSTKEESDGQDDSVLSGDGRGRNLDVSSGPSPLTHDQRVAPSWHPWKDIDDAGIEAEAQRLRTSEVHRQFEVGDFAIWLEKRVGPEAASLILETCPFKSVGEPCPSYEHRHDMLGYQPESFGNIVYVCSRIPEELRRPKLRFSHHVVVAPENHEDIAMWLDECEEGWPVSEFRRRVKGTKPRVKRYSLEELRQKAREFGFAEWAEIGQFLEGLEEQG</sequence>
<proteinExistence type="predicted"/>
<gene>
    <name evidence="2" type="ORF">LCGC14_1583340</name>
</gene>
<feature type="compositionally biased region" description="Low complexity" evidence="1">
    <location>
        <begin position="74"/>
        <end position="87"/>
    </location>
</feature>
<comment type="caution">
    <text evidence="2">The sequence shown here is derived from an EMBL/GenBank/DDBJ whole genome shotgun (WGS) entry which is preliminary data.</text>
</comment>
<evidence type="ECO:0000313" key="2">
    <source>
        <dbReference type="EMBL" id="KKM26580.1"/>
    </source>
</evidence>
<feature type="region of interest" description="Disordered" evidence="1">
    <location>
        <begin position="1"/>
        <end position="131"/>
    </location>
</feature>
<dbReference type="AlphaFoldDB" id="A0A0F9LGF0"/>